<comment type="caution">
    <text evidence="1">The sequence shown here is derived from an EMBL/GenBank/DDBJ whole genome shotgun (WGS) entry which is preliminary data.</text>
</comment>
<reference evidence="1 2" key="1">
    <citation type="submission" date="2021-06" db="EMBL/GenBank/DDBJ databases">
        <authorList>
            <person name="Palmer J.M."/>
        </authorList>
    </citation>
    <scope>NUCLEOTIDE SEQUENCE [LARGE SCALE GENOMIC DNA]</scope>
    <source>
        <strain evidence="1 2">GA_2019</strain>
        <tissue evidence="1">Muscle</tissue>
    </source>
</reference>
<gene>
    <name evidence="1" type="ORF">GOODEAATRI_032726</name>
</gene>
<name>A0ABV0PTI8_9TELE</name>
<organism evidence="1 2">
    <name type="scientific">Goodea atripinnis</name>
    <dbReference type="NCBI Taxonomy" id="208336"/>
    <lineage>
        <taxon>Eukaryota</taxon>
        <taxon>Metazoa</taxon>
        <taxon>Chordata</taxon>
        <taxon>Craniata</taxon>
        <taxon>Vertebrata</taxon>
        <taxon>Euteleostomi</taxon>
        <taxon>Actinopterygii</taxon>
        <taxon>Neopterygii</taxon>
        <taxon>Teleostei</taxon>
        <taxon>Neoteleostei</taxon>
        <taxon>Acanthomorphata</taxon>
        <taxon>Ovalentaria</taxon>
        <taxon>Atherinomorphae</taxon>
        <taxon>Cyprinodontiformes</taxon>
        <taxon>Goodeidae</taxon>
        <taxon>Goodea</taxon>
    </lineage>
</organism>
<dbReference type="Proteomes" id="UP001476798">
    <property type="component" value="Unassembled WGS sequence"/>
</dbReference>
<evidence type="ECO:0000313" key="1">
    <source>
        <dbReference type="EMBL" id="MEQ2186825.1"/>
    </source>
</evidence>
<evidence type="ECO:0000313" key="2">
    <source>
        <dbReference type="Proteomes" id="UP001476798"/>
    </source>
</evidence>
<feature type="non-terminal residue" evidence="1">
    <location>
        <position position="1"/>
    </location>
</feature>
<accession>A0ABV0PTI8</accession>
<proteinExistence type="predicted"/>
<sequence length="50" mass="5740">GGASGESVRVRYQIRRNRFRVHLVAEQNKEKNLDQICVSSIESMLNICPH</sequence>
<dbReference type="EMBL" id="JAHRIO010086253">
    <property type="protein sequence ID" value="MEQ2186825.1"/>
    <property type="molecule type" value="Genomic_DNA"/>
</dbReference>
<protein>
    <submittedName>
        <fullName evidence="1">Uncharacterized protein</fullName>
    </submittedName>
</protein>
<keyword evidence="2" id="KW-1185">Reference proteome</keyword>